<evidence type="ECO:0000256" key="4">
    <source>
        <dbReference type="ARBA" id="ARBA00022692"/>
    </source>
</evidence>
<dbReference type="InterPro" id="IPR001133">
    <property type="entry name" value="NADH_UbQ_OxRdtase_chain4L/K"/>
</dbReference>
<feature type="transmembrane region" description="Helical" evidence="10">
    <location>
        <begin position="166"/>
        <end position="188"/>
    </location>
</feature>
<feature type="non-terminal residue" evidence="11">
    <location>
        <position position="1"/>
    </location>
</feature>
<comment type="similarity">
    <text evidence="2">Belongs to the complex I subunit 4L family.</text>
</comment>
<evidence type="ECO:0008006" key="13">
    <source>
        <dbReference type="Google" id="ProtNLM"/>
    </source>
</evidence>
<evidence type="ECO:0000313" key="11">
    <source>
        <dbReference type="EMBL" id="GLI70120.1"/>
    </source>
</evidence>
<dbReference type="Gene3D" id="1.10.287.3510">
    <property type="match status" value="1"/>
</dbReference>
<protein>
    <recommendedName>
        <fullName evidence="13">NADH dehydrogenase subunit 4L</fullName>
    </recommendedName>
</protein>
<evidence type="ECO:0000256" key="9">
    <source>
        <dbReference type="ARBA" id="ARBA00023136"/>
    </source>
</evidence>
<keyword evidence="7" id="KW-0618">Plastoquinone</keyword>
<dbReference type="NCBIfam" id="NF004320">
    <property type="entry name" value="PRK05715.1-2"/>
    <property type="match status" value="1"/>
</dbReference>
<evidence type="ECO:0000256" key="2">
    <source>
        <dbReference type="ARBA" id="ARBA00010519"/>
    </source>
</evidence>
<keyword evidence="5" id="KW-0874">Quinone</keyword>
<keyword evidence="6" id="KW-0521">NADP</keyword>
<reference evidence="11 12" key="1">
    <citation type="journal article" date="2023" name="IScience">
        <title>Expanded male sex-determining region conserved during the evolution of homothallism in the green alga Volvox.</title>
        <authorList>
            <person name="Yamamoto K."/>
            <person name="Matsuzaki R."/>
            <person name="Mahakham W."/>
            <person name="Heman W."/>
            <person name="Sekimoto H."/>
            <person name="Kawachi M."/>
            <person name="Minakuchi Y."/>
            <person name="Toyoda A."/>
            <person name="Nozaki H."/>
        </authorList>
    </citation>
    <scope>NUCLEOTIDE SEQUENCE [LARGE SCALE GENOMIC DNA]</scope>
    <source>
        <strain evidence="11 12">NIES-4468</strain>
    </source>
</reference>
<dbReference type="PANTHER" id="PTHR11434">
    <property type="entry name" value="NADH-UBIQUINONE OXIDOREDUCTASE SUBUNIT ND4L"/>
    <property type="match status" value="1"/>
</dbReference>
<keyword evidence="9 10" id="KW-0472">Membrane</keyword>
<proteinExistence type="inferred from homology"/>
<name>A0ABQ5SJP8_9CHLO</name>
<evidence type="ECO:0000256" key="1">
    <source>
        <dbReference type="ARBA" id="ARBA00004141"/>
    </source>
</evidence>
<comment type="caution">
    <text evidence="11">The sequence shown here is derived from an EMBL/GenBank/DDBJ whole genome shotgun (WGS) entry which is preliminary data.</text>
</comment>
<keyword evidence="12" id="KW-1185">Reference proteome</keyword>
<comment type="subcellular location">
    <subcellularLocation>
        <location evidence="1">Membrane</location>
        <topology evidence="1">Multi-pass membrane protein</topology>
    </subcellularLocation>
</comment>
<dbReference type="Pfam" id="PF00420">
    <property type="entry name" value="Oxidored_q2"/>
    <property type="match status" value="1"/>
</dbReference>
<sequence length="234" mass="24947">STPLQGLLLAVVILEQMARTQILRRLLPFHGSSSLLAQTCTLIPTGAQTNSPVFSIKKDDDEQNAGISSIPGLSLANFRPMQGFTGASAGGFAFSPLLTSGRRRVGVLGGMRPPLVPLPGMGSTAPVRAFYTEGEVFGTTFMYTTNMMFWAGIVGAVAFRRNLIILLLSAETVMLACNMNFLFTAAYLNDITGVIMSITITTIAACETAIGLALCVAYFHMRSATDVEALNLLK</sequence>
<dbReference type="Proteomes" id="UP001165090">
    <property type="component" value="Unassembled WGS sequence"/>
</dbReference>
<organism evidence="11 12">
    <name type="scientific">Volvox africanus</name>
    <dbReference type="NCBI Taxonomy" id="51714"/>
    <lineage>
        <taxon>Eukaryota</taxon>
        <taxon>Viridiplantae</taxon>
        <taxon>Chlorophyta</taxon>
        <taxon>core chlorophytes</taxon>
        <taxon>Chlorophyceae</taxon>
        <taxon>CS clade</taxon>
        <taxon>Chlamydomonadales</taxon>
        <taxon>Volvocaceae</taxon>
        <taxon>Volvox</taxon>
    </lineage>
</organism>
<gene>
    <name evidence="11" type="ORF">VaNZ11_014926</name>
</gene>
<evidence type="ECO:0000256" key="6">
    <source>
        <dbReference type="ARBA" id="ARBA00022857"/>
    </source>
</evidence>
<evidence type="ECO:0000256" key="3">
    <source>
        <dbReference type="ARBA" id="ARBA00022448"/>
    </source>
</evidence>
<evidence type="ECO:0000313" key="12">
    <source>
        <dbReference type="Proteomes" id="UP001165090"/>
    </source>
</evidence>
<dbReference type="PANTHER" id="PTHR11434:SF16">
    <property type="entry name" value="NADH-UBIQUINONE OXIDOREDUCTASE CHAIN 4L"/>
    <property type="match status" value="1"/>
</dbReference>
<dbReference type="EMBL" id="BSDZ01000089">
    <property type="protein sequence ID" value="GLI70120.1"/>
    <property type="molecule type" value="Genomic_DNA"/>
</dbReference>
<evidence type="ECO:0000256" key="5">
    <source>
        <dbReference type="ARBA" id="ARBA00022719"/>
    </source>
</evidence>
<accession>A0ABQ5SJP8</accession>
<keyword evidence="8 10" id="KW-1133">Transmembrane helix</keyword>
<feature type="transmembrane region" description="Helical" evidence="10">
    <location>
        <begin position="140"/>
        <end position="159"/>
    </location>
</feature>
<evidence type="ECO:0000256" key="8">
    <source>
        <dbReference type="ARBA" id="ARBA00022989"/>
    </source>
</evidence>
<evidence type="ECO:0000256" key="10">
    <source>
        <dbReference type="SAM" id="Phobius"/>
    </source>
</evidence>
<keyword evidence="3" id="KW-0813">Transport</keyword>
<feature type="transmembrane region" description="Helical" evidence="10">
    <location>
        <begin position="194"/>
        <end position="219"/>
    </location>
</feature>
<evidence type="ECO:0000256" key="7">
    <source>
        <dbReference type="ARBA" id="ARBA00022957"/>
    </source>
</evidence>
<keyword evidence="4 10" id="KW-0812">Transmembrane</keyword>
<dbReference type="InterPro" id="IPR039428">
    <property type="entry name" value="NUOK/Mnh_C1-like"/>
</dbReference>
<dbReference type="HAMAP" id="MF_01456">
    <property type="entry name" value="NDH1_NuoK"/>
    <property type="match status" value="1"/>
</dbReference>